<dbReference type="InterPro" id="IPR011519">
    <property type="entry name" value="UnbV_ASPIC"/>
</dbReference>
<dbReference type="InterPro" id="IPR027039">
    <property type="entry name" value="Crtac1"/>
</dbReference>
<organism evidence="3 4">
    <name type="scientific">Maribacter arenosus</name>
    <dbReference type="NCBI Taxonomy" id="1854708"/>
    <lineage>
        <taxon>Bacteria</taxon>
        <taxon>Pseudomonadati</taxon>
        <taxon>Bacteroidota</taxon>
        <taxon>Flavobacteriia</taxon>
        <taxon>Flavobacteriales</taxon>
        <taxon>Flavobacteriaceae</taxon>
        <taxon>Maribacter</taxon>
    </lineage>
</organism>
<comment type="caution">
    <text evidence="3">The sequence shown here is derived from an EMBL/GenBank/DDBJ whole genome shotgun (WGS) entry which is preliminary data.</text>
</comment>
<dbReference type="Proteomes" id="UP000598350">
    <property type="component" value="Unassembled WGS sequence"/>
</dbReference>
<dbReference type="RefSeq" id="WP_188314695.1">
    <property type="nucleotide sequence ID" value="NZ_JABTCG010000004.1"/>
</dbReference>
<dbReference type="InterPro" id="IPR013517">
    <property type="entry name" value="FG-GAP"/>
</dbReference>
<reference evidence="3 4" key="1">
    <citation type="submission" date="2020-05" db="EMBL/GenBank/DDBJ databases">
        <title>The draft genome sequence of Maribacter arenosus CAU 1321.</title>
        <authorList>
            <person name="Mu L."/>
        </authorList>
    </citation>
    <scope>NUCLEOTIDE SEQUENCE [LARGE SCALE GENOMIC DNA]</scope>
    <source>
        <strain evidence="3 4">CAU 1321</strain>
    </source>
</reference>
<dbReference type="EMBL" id="JABTCG010000004">
    <property type="protein sequence ID" value="MBD0851590.1"/>
    <property type="molecule type" value="Genomic_DNA"/>
</dbReference>
<sequence>MRYLKELVLLLVISLTACSEKKDISIEKAAIYFDSISPEKSGLDFSNTLHPKDNLNIIEYLYYYNGGGVAVGDINNDGLDDVYFTANQSPDRLYLNLGDLKFKDITESAGIAIDSTWSSGVTMEDVNNDGLLDIYVSKVGNYKGLKAHNLLYLNKGDETFEEVSKGVGLAFSGFSTQAAFLDYDKDGDMDMYLMNCSIHTPRSYGRVDKRKDQDSLAGDRFFENKLEEGTLSFVDVTEASGIYSSPLGYGLALVTSDINQDGYLDLYVGNDFHENDYLYINQGDKTFKEVGSEWFNHTTRFTMGADIGDLNNDGLQDVFTLDMMPFNHEVFLKSGGEDSDKVSLIKENFGYGLQYARNNFQLNTGHGTFSDIAPMTNTHATDWSWSVLIEDYDNDGLNDLYITNGIYKRPNDLDYINYLSNTNFSDYNQNQANEIEKKLIEQMPTLKLSNIIFRNKGDFEFDRLTTEAGLEPSFSNGSAYSDLDLDGDLDVVVNNINQKAFLLENKSIVDPQHNFIAFNLEDHPRSTTGSKIMVYAKDQVMVKELTVTRGFQSASTRKLHFGLGGVSKIDSILVIWPDNTFQTQKDLAVNKFHKISKKTDLPSYAYSITTASNKLSKFGYRHTENSYLDYERESLIPEKLSVEGPAVVTGDFNGDDLIDIFIGGAKYQSAALYLKDKNGDYQLKKTEPFEKDQVFEDVDAEVFDLENDGDLDLYVISGGNDLMEGNPNLEDRVYLNDGQGNFERLNAVLPMTNGGSISSGDFNSDGFADLFIGSRSMPGVYGLPPTSMILKNTSKGNFEAIASERYGMVTDSQWSDINNDGQLDLIIVGDWMPVTLMINTGNNHFEDQTEKYGLHKTNGMWNTIIIEDLDGNGFKDIIAGNAGLNLKWKASKEKPIKLYIDDFDGNGQPDPLIFYDFFDHYVPFASKDNLMGQLPYLKKRFLSYSDFSKIKGIEDLTGRSEQDIPVLAEIHELRSMVYLNDGFSFKGIALPKEAQMSSIEDILLDMEGTQRQLYFVGNYMDYVNELGRSDANPGGVLTDFNGTDFKGYHSLGLPKDLSARKLIKLGDKKFLVIANNDDALVIDLQ</sequence>
<proteinExistence type="predicted"/>
<keyword evidence="1" id="KW-0732">Signal</keyword>
<evidence type="ECO:0000259" key="2">
    <source>
        <dbReference type="Pfam" id="PF07593"/>
    </source>
</evidence>
<evidence type="ECO:0000313" key="4">
    <source>
        <dbReference type="Proteomes" id="UP000598350"/>
    </source>
</evidence>
<dbReference type="SUPFAM" id="SSF69318">
    <property type="entry name" value="Integrin alpha N-terminal domain"/>
    <property type="match status" value="2"/>
</dbReference>
<dbReference type="Gene3D" id="2.130.10.130">
    <property type="entry name" value="Integrin alpha, N-terminal"/>
    <property type="match status" value="3"/>
</dbReference>
<dbReference type="InterPro" id="IPR028994">
    <property type="entry name" value="Integrin_alpha_N"/>
</dbReference>
<keyword evidence="4" id="KW-1185">Reference proteome</keyword>
<dbReference type="PANTHER" id="PTHR16026">
    <property type="entry name" value="CARTILAGE ACIDIC PROTEIN 1"/>
    <property type="match status" value="1"/>
</dbReference>
<accession>A0ABR7VD47</accession>
<feature type="domain" description="ASPIC/UnbV" evidence="2">
    <location>
        <begin position="529"/>
        <end position="592"/>
    </location>
</feature>
<dbReference type="PROSITE" id="PS51257">
    <property type="entry name" value="PROKAR_LIPOPROTEIN"/>
    <property type="match status" value="1"/>
</dbReference>
<gene>
    <name evidence="3" type="ORF">HPE63_12995</name>
</gene>
<dbReference type="PANTHER" id="PTHR16026:SF0">
    <property type="entry name" value="CARTILAGE ACIDIC PROTEIN 1"/>
    <property type="match status" value="1"/>
</dbReference>
<protein>
    <submittedName>
        <fullName evidence="3">VCBS repeat-containing protein</fullName>
    </submittedName>
</protein>
<name>A0ABR7VD47_9FLAO</name>
<dbReference type="Pfam" id="PF07593">
    <property type="entry name" value="UnbV_ASPIC"/>
    <property type="match status" value="1"/>
</dbReference>
<dbReference type="Pfam" id="PF13517">
    <property type="entry name" value="FG-GAP_3"/>
    <property type="match status" value="4"/>
</dbReference>
<evidence type="ECO:0000256" key="1">
    <source>
        <dbReference type="ARBA" id="ARBA00022729"/>
    </source>
</evidence>
<evidence type="ECO:0000313" key="3">
    <source>
        <dbReference type="EMBL" id="MBD0851590.1"/>
    </source>
</evidence>